<dbReference type="Pfam" id="PF02260">
    <property type="entry name" value="FATC"/>
    <property type="match status" value="1"/>
</dbReference>
<dbReference type="OrthoDB" id="1705780at2759"/>
<accession>A0A314ZY27</accession>
<evidence type="ECO:0000259" key="2">
    <source>
        <dbReference type="PROSITE" id="PS51190"/>
    </source>
</evidence>
<dbReference type="PANTHER" id="PTHR38222">
    <property type="entry name" value="TFIIS N-TERMINAL DOMAIN-CONTAINING PROTEIN"/>
    <property type="match status" value="1"/>
</dbReference>
<proteinExistence type="predicted"/>
<feature type="domain" description="FATC" evidence="2">
    <location>
        <begin position="434"/>
        <end position="466"/>
    </location>
</feature>
<dbReference type="PROSITE" id="PS51190">
    <property type="entry name" value="FATC"/>
    <property type="match status" value="1"/>
</dbReference>
<feature type="region of interest" description="Disordered" evidence="1">
    <location>
        <begin position="340"/>
        <end position="381"/>
    </location>
</feature>
<reference evidence="3 4" key="1">
    <citation type="submission" date="2018-02" db="EMBL/GenBank/DDBJ databases">
        <title>Draft genome of wild Prunus yedoensis var. nudiflora.</title>
        <authorList>
            <person name="Baek S."/>
            <person name="Kim J.-H."/>
            <person name="Choi K."/>
            <person name="Kim G.-B."/>
            <person name="Cho A."/>
            <person name="Jang H."/>
            <person name="Shin C.-H."/>
            <person name="Yu H.-J."/>
            <person name="Mun J.-H."/>
        </authorList>
    </citation>
    <scope>NUCLEOTIDE SEQUENCE [LARGE SCALE GENOMIC DNA]</scope>
    <source>
        <strain evidence="4">cv. Jeju island</strain>
        <tissue evidence="3">Leaf</tissue>
    </source>
</reference>
<name>A0A314ZY27_PRUYE</name>
<dbReference type="PANTHER" id="PTHR38222:SF1">
    <property type="entry name" value="TFIIS N-TERMINAL DOMAIN-CONTAINING PROTEIN"/>
    <property type="match status" value="1"/>
</dbReference>
<dbReference type="EMBL" id="PJQY01000003">
    <property type="protein sequence ID" value="PQQ21881.1"/>
    <property type="molecule type" value="Genomic_DNA"/>
</dbReference>
<dbReference type="Proteomes" id="UP000250321">
    <property type="component" value="Unassembled WGS sequence"/>
</dbReference>
<organism evidence="3 4">
    <name type="scientific">Prunus yedoensis var. nudiflora</name>
    <dbReference type="NCBI Taxonomy" id="2094558"/>
    <lineage>
        <taxon>Eukaryota</taxon>
        <taxon>Viridiplantae</taxon>
        <taxon>Streptophyta</taxon>
        <taxon>Embryophyta</taxon>
        <taxon>Tracheophyta</taxon>
        <taxon>Spermatophyta</taxon>
        <taxon>Magnoliopsida</taxon>
        <taxon>eudicotyledons</taxon>
        <taxon>Gunneridae</taxon>
        <taxon>Pentapetalae</taxon>
        <taxon>rosids</taxon>
        <taxon>fabids</taxon>
        <taxon>Rosales</taxon>
        <taxon>Rosaceae</taxon>
        <taxon>Amygdaloideae</taxon>
        <taxon>Amygdaleae</taxon>
        <taxon>Prunus</taxon>
    </lineage>
</organism>
<evidence type="ECO:0000313" key="4">
    <source>
        <dbReference type="Proteomes" id="UP000250321"/>
    </source>
</evidence>
<protein>
    <submittedName>
        <fullName evidence="3">Serine/threonine-protein kinase SMG1</fullName>
    </submittedName>
</protein>
<evidence type="ECO:0000256" key="1">
    <source>
        <dbReference type="SAM" id="MobiDB-lite"/>
    </source>
</evidence>
<gene>
    <name evidence="3" type="ORF">Pyn_38299</name>
</gene>
<dbReference type="STRING" id="2094558.A0A314ZY27"/>
<keyword evidence="3" id="KW-0418">Kinase</keyword>
<sequence>METASSGLSSATNELSVASLRAKSASGDLQSTVLAMSDCACEASVALSAYACVSNRHSALTSECGSMLEEVLAITEDLHDVHSLGKEAAAVHCSLVQELSKANAILLPLETVLSKDVAAMTDAMARGRETKTEISPIHGQAIYQSYSLRIREARQAIEPLVPSLTSSVKGLYSMLTRLARTASLHAGNLHKALEGLGESQEVESPVIDVSRPDLAADATGFDEKEEKESLSMSNGESTKDFLGITGLPLEAKGWLSPPDSICSSSTESGITLAEESFPGSFNDPEDIGQQLFLGPSSREATDYQNTAPYSQNDNQEITDSAQFESKYTEVDNIHVGSFKSALSDPNEYPQAVASPSDESATVGPEILRPSNENTQEKFGSKEEISSLNKVKIKDENRDAMQASSRVGRGKNPYAMLVLRRVEMKLDGRDIAENREISISEQVDYLLKQATSVDNLCNISLAWCITYLCSILSISQTSLWKTNMISISQVAFQKEQDLHLCRNTKTTTQPEMRFWTVPSSFIVGNFESSLSFTFFFSSSRYLLYWGRMVEDIQVMSAVASMWSSEMNKRTRKDQTLASNASGSTDPGSSQEVQAKGGINSTVLAPIFGRVVGANSLLTSYSEASISMLVDWFSA</sequence>
<feature type="region of interest" description="Disordered" evidence="1">
    <location>
        <begin position="218"/>
        <end position="237"/>
    </location>
</feature>
<dbReference type="AlphaFoldDB" id="A0A314ZY27"/>
<feature type="compositionally biased region" description="Polar residues" evidence="1">
    <location>
        <begin position="574"/>
        <end position="593"/>
    </location>
</feature>
<feature type="region of interest" description="Disordered" evidence="1">
    <location>
        <begin position="571"/>
        <end position="593"/>
    </location>
</feature>
<dbReference type="InterPro" id="IPR003152">
    <property type="entry name" value="FATC_dom"/>
</dbReference>
<keyword evidence="3" id="KW-0808">Transferase</keyword>
<evidence type="ECO:0000313" key="3">
    <source>
        <dbReference type="EMBL" id="PQQ21881.1"/>
    </source>
</evidence>
<comment type="caution">
    <text evidence="3">The sequence shown here is derived from an EMBL/GenBank/DDBJ whole genome shotgun (WGS) entry which is preliminary data.</text>
</comment>
<dbReference type="GO" id="GO:0016301">
    <property type="term" value="F:kinase activity"/>
    <property type="evidence" value="ECO:0007669"/>
    <property type="project" value="UniProtKB-KW"/>
</dbReference>
<keyword evidence="4" id="KW-1185">Reference proteome</keyword>